<evidence type="ECO:0000313" key="2">
    <source>
        <dbReference type="EMBL" id="GJD42580.1"/>
    </source>
</evidence>
<protein>
    <submittedName>
        <fullName evidence="2">Uncharacterized protein</fullName>
    </submittedName>
</protein>
<comment type="caution">
    <text evidence="2">The sequence shown here is derived from an EMBL/GenBank/DDBJ whole genome shotgun (WGS) entry which is preliminary data.</text>
</comment>
<dbReference type="Proteomes" id="UP001055117">
    <property type="component" value="Unassembled WGS sequence"/>
</dbReference>
<keyword evidence="1" id="KW-0812">Transmembrane</keyword>
<organism evidence="2 3">
    <name type="scientific">Methylobacterium cerastii</name>
    <dbReference type="NCBI Taxonomy" id="932741"/>
    <lineage>
        <taxon>Bacteria</taxon>
        <taxon>Pseudomonadati</taxon>
        <taxon>Pseudomonadota</taxon>
        <taxon>Alphaproteobacteria</taxon>
        <taxon>Hyphomicrobiales</taxon>
        <taxon>Methylobacteriaceae</taxon>
        <taxon>Methylobacterium</taxon>
    </lineage>
</organism>
<keyword evidence="1" id="KW-0472">Membrane</keyword>
<gene>
    <name evidence="2" type="ORF">AFCDBAGC_0418</name>
</gene>
<feature type="transmembrane region" description="Helical" evidence="1">
    <location>
        <begin position="28"/>
        <end position="48"/>
    </location>
</feature>
<proteinExistence type="predicted"/>
<sequence>MNVPAALAVQSIPFAWLVLSMRRDNADLFAILDIAGLGLLLSLIVWLGDQLIFDQVMSAVGDFD</sequence>
<keyword evidence="3" id="KW-1185">Reference proteome</keyword>
<keyword evidence="1" id="KW-1133">Transmembrane helix</keyword>
<dbReference type="EMBL" id="BPQG01000006">
    <property type="protein sequence ID" value="GJD42580.1"/>
    <property type="molecule type" value="Genomic_DNA"/>
</dbReference>
<name>A0ABQ4QCM7_9HYPH</name>
<evidence type="ECO:0000256" key="1">
    <source>
        <dbReference type="SAM" id="Phobius"/>
    </source>
</evidence>
<dbReference type="RefSeq" id="WP_238270539.1">
    <property type="nucleotide sequence ID" value="NZ_BPQG01000006.1"/>
</dbReference>
<evidence type="ECO:0000313" key="3">
    <source>
        <dbReference type="Proteomes" id="UP001055117"/>
    </source>
</evidence>
<accession>A0ABQ4QCM7</accession>
<reference evidence="2 3" key="1">
    <citation type="journal article" date="2021" name="Front. Microbiol.">
        <title>Comprehensive Comparative Genomics and Phenotyping of Methylobacterium Species.</title>
        <authorList>
            <person name="Alessa O."/>
            <person name="Ogura Y."/>
            <person name="Fujitani Y."/>
            <person name="Takami H."/>
            <person name="Hayashi T."/>
            <person name="Sahin N."/>
            <person name="Tani A."/>
        </authorList>
    </citation>
    <scope>NUCLEOTIDE SEQUENCE [LARGE SCALE GENOMIC DNA]</scope>
    <source>
        <strain evidence="2 3">DSM 23679</strain>
    </source>
</reference>